<protein>
    <submittedName>
        <fullName evidence="2">Carbamoyltransferase N-terminus</fullName>
    </submittedName>
</protein>
<name>A0A1G8F3L0_9PSED</name>
<dbReference type="RefSeq" id="WP_208605174.1">
    <property type="nucleotide sequence ID" value="NZ_FNCO01000008.1"/>
</dbReference>
<accession>A0A1G8F3L0</accession>
<evidence type="ECO:0000313" key="2">
    <source>
        <dbReference type="EMBL" id="SDH76667.1"/>
    </source>
</evidence>
<dbReference type="Pfam" id="PF02543">
    <property type="entry name" value="Carbam_trans_N"/>
    <property type="match status" value="1"/>
</dbReference>
<proteinExistence type="predicted"/>
<feature type="domain" description="Carbamoyltransferase" evidence="1">
    <location>
        <begin position="104"/>
        <end position="193"/>
    </location>
</feature>
<evidence type="ECO:0000259" key="1">
    <source>
        <dbReference type="Pfam" id="PF02543"/>
    </source>
</evidence>
<dbReference type="GO" id="GO:0016740">
    <property type="term" value="F:transferase activity"/>
    <property type="evidence" value="ECO:0007669"/>
    <property type="project" value="UniProtKB-KW"/>
</dbReference>
<keyword evidence="3" id="KW-1185">Reference proteome</keyword>
<reference evidence="3" key="1">
    <citation type="submission" date="2016-10" db="EMBL/GenBank/DDBJ databases">
        <authorList>
            <person name="Varghese N."/>
            <person name="Submissions S."/>
        </authorList>
    </citation>
    <scope>NUCLEOTIDE SEQUENCE [LARGE SCALE GENOMIC DNA]</scope>
    <source>
        <strain evidence="3">ATCC 700689</strain>
    </source>
</reference>
<evidence type="ECO:0000313" key="3">
    <source>
        <dbReference type="Proteomes" id="UP000182894"/>
    </source>
</evidence>
<gene>
    <name evidence="2" type="ORF">SAMN05216605_10883</name>
</gene>
<keyword evidence="2" id="KW-0808">Transferase</keyword>
<dbReference type="InterPro" id="IPR003696">
    <property type="entry name" value="Carbtransf_dom"/>
</dbReference>
<dbReference type="AlphaFoldDB" id="A0A1G8F3L0"/>
<organism evidence="2 3">
    <name type="scientific">Pseudomonas abietaniphila</name>
    <dbReference type="NCBI Taxonomy" id="89065"/>
    <lineage>
        <taxon>Bacteria</taxon>
        <taxon>Pseudomonadati</taxon>
        <taxon>Pseudomonadota</taxon>
        <taxon>Gammaproteobacteria</taxon>
        <taxon>Pseudomonadales</taxon>
        <taxon>Pseudomonadaceae</taxon>
        <taxon>Pseudomonas</taxon>
    </lineage>
</organism>
<dbReference type="STRING" id="89065.SAMN05216605_10883"/>
<dbReference type="Proteomes" id="UP000182894">
    <property type="component" value="Unassembled WGS sequence"/>
</dbReference>
<sequence>MKIFSMKPGQDGAVALIDTDTATLEWSYEAEKDSFPRYDVFNPALLMDCARQLDTLPDVVAVSGWAKGGFAANSDIGSGYYGFDGAKNISKNISFFGNTVRYFSSSHLRSHIMSAYAMSPFPQGKACYALVWEGAMGDFYLVDEEVNISHLGTVMITPGNKYGFLYALADPTFRLPKGKQRLGDAGKLMALEEAISNLEAHIPEMAAGATPVAYFRALAAGHTVLQVQGTNVPALDADGTTRIVATAKPRRKVTVGKVVKVRRLNISAWVMRPDPMAPAKARLNPIIRQTGSRL</sequence>
<dbReference type="EMBL" id="FNCO01000008">
    <property type="protein sequence ID" value="SDH76667.1"/>
    <property type="molecule type" value="Genomic_DNA"/>
</dbReference>